<comment type="caution">
    <text evidence="1">The sequence shown here is derived from an EMBL/GenBank/DDBJ whole genome shotgun (WGS) entry which is preliminary data.</text>
</comment>
<dbReference type="AlphaFoldDB" id="A0AAD3TCI5"/>
<dbReference type="EMBL" id="BSYO01000032">
    <property type="protein sequence ID" value="GMH26842.1"/>
    <property type="molecule type" value="Genomic_DNA"/>
</dbReference>
<proteinExistence type="predicted"/>
<accession>A0AAD3TCI5</accession>
<organism evidence="1 2">
    <name type="scientific">Nepenthes gracilis</name>
    <name type="common">Slender pitcher plant</name>
    <dbReference type="NCBI Taxonomy" id="150966"/>
    <lineage>
        <taxon>Eukaryota</taxon>
        <taxon>Viridiplantae</taxon>
        <taxon>Streptophyta</taxon>
        <taxon>Embryophyta</taxon>
        <taxon>Tracheophyta</taxon>
        <taxon>Spermatophyta</taxon>
        <taxon>Magnoliopsida</taxon>
        <taxon>eudicotyledons</taxon>
        <taxon>Gunneridae</taxon>
        <taxon>Pentapetalae</taxon>
        <taxon>Caryophyllales</taxon>
        <taxon>Nepenthaceae</taxon>
        <taxon>Nepenthes</taxon>
    </lineage>
</organism>
<evidence type="ECO:0000313" key="1">
    <source>
        <dbReference type="EMBL" id="GMH26842.1"/>
    </source>
</evidence>
<keyword evidence="2" id="KW-1185">Reference proteome</keyword>
<reference evidence="1" key="1">
    <citation type="submission" date="2023-05" db="EMBL/GenBank/DDBJ databases">
        <title>Nepenthes gracilis genome sequencing.</title>
        <authorList>
            <person name="Fukushima K."/>
        </authorList>
    </citation>
    <scope>NUCLEOTIDE SEQUENCE</scope>
    <source>
        <strain evidence="1">SING2019-196</strain>
    </source>
</reference>
<name>A0AAD3TCI5_NEPGR</name>
<evidence type="ECO:0000313" key="2">
    <source>
        <dbReference type="Proteomes" id="UP001279734"/>
    </source>
</evidence>
<gene>
    <name evidence="1" type="ORF">Nepgr_028685</name>
</gene>
<protein>
    <submittedName>
        <fullName evidence="1">Uncharacterized protein</fullName>
    </submittedName>
</protein>
<dbReference type="Proteomes" id="UP001279734">
    <property type="component" value="Unassembled WGS sequence"/>
</dbReference>
<sequence length="156" mass="16849">MRCSSPTAAVLSLSPSDLVVSGCVQVVFEQSAPVPKSHLHQINKRPSPISPIKPFASKPFSLRKTPPRKRHSTVPVILLLSLGFHVASMACSEAARIGHAVPHVTGFLSPLLSDNLVEFSASGFLRNCARSEGGVSACRKEGHDLQKRYTRRPSLD</sequence>